<feature type="region of interest" description="Disordered" evidence="1">
    <location>
        <begin position="225"/>
        <end position="254"/>
    </location>
</feature>
<dbReference type="PANTHER" id="PTHR48253">
    <property type="match status" value="1"/>
</dbReference>
<dbReference type="InterPro" id="IPR027443">
    <property type="entry name" value="IPNS-like_sf"/>
</dbReference>
<feature type="compositionally biased region" description="Basic and acidic residues" evidence="1">
    <location>
        <begin position="128"/>
        <end position="145"/>
    </location>
</feature>
<keyword evidence="3" id="KW-1185">Reference proteome</keyword>
<evidence type="ECO:0000313" key="2">
    <source>
        <dbReference type="EMBL" id="KAF7153860.1"/>
    </source>
</evidence>
<feature type="compositionally biased region" description="Polar residues" evidence="1">
    <location>
        <begin position="236"/>
        <end position="254"/>
    </location>
</feature>
<dbReference type="EMBL" id="WJXA01000001">
    <property type="protein sequence ID" value="KAF7153860.1"/>
    <property type="molecule type" value="Genomic_DNA"/>
</dbReference>
<protein>
    <recommendedName>
        <fullName evidence="4">Isopenicillin N synthase-like Fe(2+) 2OG dioxygenase domain-containing protein</fullName>
    </recommendedName>
</protein>
<reference evidence="2" key="1">
    <citation type="submission" date="2019-11" db="EMBL/GenBank/DDBJ databases">
        <authorList>
            <person name="Liu Y."/>
            <person name="Hou J."/>
            <person name="Li T.-Q."/>
            <person name="Guan C.-H."/>
            <person name="Wu X."/>
            <person name="Wu H.-Z."/>
            <person name="Ling F."/>
            <person name="Zhang R."/>
            <person name="Shi X.-G."/>
            <person name="Ren J.-P."/>
            <person name="Chen E.-F."/>
            <person name="Sun J.-M."/>
        </authorList>
    </citation>
    <scope>NUCLEOTIDE SEQUENCE</scope>
    <source>
        <strain evidence="2">Adult_tree_wgs_1</strain>
        <tissue evidence="2">Leaves</tissue>
    </source>
</reference>
<name>A0A834HK87_RHOSS</name>
<dbReference type="PANTHER" id="PTHR48253:SF2">
    <property type="entry name" value="ISOPENICILLIN N SYNTHASE-LIKE FE(2+) 2OG DIOXYGENASE DOMAIN-CONTAINING PROTEIN"/>
    <property type="match status" value="1"/>
</dbReference>
<dbReference type="OrthoDB" id="438224at2759"/>
<sequence>MEEEEVRILEPYELRFSDLMILTSDKAPPPTLPSSDEIQRLESISRSVMETLGPTGPGLLTITGVPNASRLRRTLLPLARRLALLNASDRKRLLKEHGLGSDVPVKNLDRSVSSFAMQLKYMQGVDRTSSKATDEGKDSQNKEQHCPPMEDLGDSQDIEFKDLGSSFKELGFLMMELGLCLARICDKAIGGQELEQSLLESCMAKSRLIHYHSSLDNLILKEAEERQQSTRRKSNKQSIRNGRPNTTGSEARISGNNSNMWQQWHYDYGIFTVLTSPWFNFPCHKQTIRANGCFCTSCEIEYPSPSGHTYLEIFDPNKNIVQMVKTSPESFILQVGESADILSRGKLRANLHSVRRPAKLEDLSRETFVVFLQPAWSKTFSLSNYPIKSFEKTCVDENDHGELGQELHKIVPPISSRIKDGMTFAEFSRETTKQYYGVSGDEP</sequence>
<gene>
    <name evidence="2" type="ORF">RHSIM_Rhsim01G0272400</name>
</gene>
<dbReference type="Proteomes" id="UP000626092">
    <property type="component" value="Unassembled WGS sequence"/>
</dbReference>
<dbReference type="AlphaFoldDB" id="A0A834HK87"/>
<evidence type="ECO:0008006" key="4">
    <source>
        <dbReference type="Google" id="ProtNLM"/>
    </source>
</evidence>
<accession>A0A834HK87</accession>
<evidence type="ECO:0000313" key="3">
    <source>
        <dbReference type="Proteomes" id="UP000626092"/>
    </source>
</evidence>
<dbReference type="SUPFAM" id="SSF51197">
    <property type="entry name" value="Clavaminate synthase-like"/>
    <property type="match status" value="1"/>
</dbReference>
<feature type="region of interest" description="Disordered" evidence="1">
    <location>
        <begin position="126"/>
        <end position="155"/>
    </location>
</feature>
<dbReference type="Gene3D" id="2.60.120.330">
    <property type="entry name" value="B-lactam Antibiotic, Isopenicillin N Synthase, Chain"/>
    <property type="match status" value="1"/>
</dbReference>
<evidence type="ECO:0000256" key="1">
    <source>
        <dbReference type="SAM" id="MobiDB-lite"/>
    </source>
</evidence>
<proteinExistence type="predicted"/>
<comment type="caution">
    <text evidence="2">The sequence shown here is derived from an EMBL/GenBank/DDBJ whole genome shotgun (WGS) entry which is preliminary data.</text>
</comment>
<organism evidence="2 3">
    <name type="scientific">Rhododendron simsii</name>
    <name type="common">Sims's rhododendron</name>
    <dbReference type="NCBI Taxonomy" id="118357"/>
    <lineage>
        <taxon>Eukaryota</taxon>
        <taxon>Viridiplantae</taxon>
        <taxon>Streptophyta</taxon>
        <taxon>Embryophyta</taxon>
        <taxon>Tracheophyta</taxon>
        <taxon>Spermatophyta</taxon>
        <taxon>Magnoliopsida</taxon>
        <taxon>eudicotyledons</taxon>
        <taxon>Gunneridae</taxon>
        <taxon>Pentapetalae</taxon>
        <taxon>asterids</taxon>
        <taxon>Ericales</taxon>
        <taxon>Ericaceae</taxon>
        <taxon>Ericoideae</taxon>
        <taxon>Rhodoreae</taxon>
        <taxon>Rhododendron</taxon>
    </lineage>
</organism>